<dbReference type="OrthoDB" id="6611808at2759"/>
<dbReference type="EMBL" id="OV651818">
    <property type="protein sequence ID" value="CAH1112442.1"/>
    <property type="molecule type" value="Genomic_DNA"/>
</dbReference>
<organism evidence="1 2">
    <name type="scientific">Psylliodes chrysocephalus</name>
    <dbReference type="NCBI Taxonomy" id="3402493"/>
    <lineage>
        <taxon>Eukaryota</taxon>
        <taxon>Metazoa</taxon>
        <taxon>Ecdysozoa</taxon>
        <taxon>Arthropoda</taxon>
        <taxon>Hexapoda</taxon>
        <taxon>Insecta</taxon>
        <taxon>Pterygota</taxon>
        <taxon>Neoptera</taxon>
        <taxon>Endopterygota</taxon>
        <taxon>Coleoptera</taxon>
        <taxon>Polyphaga</taxon>
        <taxon>Cucujiformia</taxon>
        <taxon>Chrysomeloidea</taxon>
        <taxon>Chrysomelidae</taxon>
        <taxon>Galerucinae</taxon>
        <taxon>Alticini</taxon>
        <taxon>Psylliodes</taxon>
    </lineage>
</organism>
<name>A0A9P0D1I4_9CUCU</name>
<reference evidence="1" key="1">
    <citation type="submission" date="2022-01" db="EMBL/GenBank/DDBJ databases">
        <authorList>
            <person name="King R."/>
        </authorList>
    </citation>
    <scope>NUCLEOTIDE SEQUENCE</scope>
</reference>
<proteinExistence type="predicted"/>
<accession>A0A9P0D1I4</accession>
<evidence type="ECO:0000313" key="1">
    <source>
        <dbReference type="EMBL" id="CAH1112442.1"/>
    </source>
</evidence>
<dbReference type="Proteomes" id="UP001153636">
    <property type="component" value="Chromosome 6"/>
</dbReference>
<protein>
    <submittedName>
        <fullName evidence="1">Uncharacterized protein</fullName>
    </submittedName>
</protein>
<keyword evidence="2" id="KW-1185">Reference proteome</keyword>
<sequence length="270" mass="27753">MSPPCYPSPAPPGLCCSPAYGPTCMAPNLPCVGPVPPPCLPLCGPSPGPCIPCNPKMIVGYRRPKVKIICGKRPRSREIKGGVMMFGCHCEKRNGLQDRCQRQGCLGAPECMTKPYASCGPSMYANGQHLPLRYKDVGIEECPAYPAFIRSNPAPGCAPKSTFGPYGPCSPVCSPPPPPCCPPMLPPLCPPCGPCAPPCGVPCGPIPCGPCPPVSAAPCGIFPPAMAQNMPCVAPCGPSPPGDCPLCAPCPARPCAPCGPCVGPCIPMQH</sequence>
<dbReference type="AlphaFoldDB" id="A0A9P0D1I4"/>
<evidence type="ECO:0000313" key="2">
    <source>
        <dbReference type="Proteomes" id="UP001153636"/>
    </source>
</evidence>
<gene>
    <name evidence="1" type="ORF">PSYICH_LOCUS11939</name>
</gene>